<dbReference type="InterPro" id="IPR007055">
    <property type="entry name" value="BON_dom"/>
</dbReference>
<dbReference type="Pfam" id="PF04972">
    <property type="entry name" value="BON"/>
    <property type="match status" value="1"/>
</dbReference>
<dbReference type="AlphaFoldDB" id="A0A1J5T8I1"/>
<dbReference type="Gene3D" id="3.30.1340.30">
    <property type="match status" value="1"/>
</dbReference>
<comment type="caution">
    <text evidence="3">The sequence shown here is derived from an EMBL/GenBank/DDBJ whole genome shotgun (WGS) entry which is preliminary data.</text>
</comment>
<dbReference type="PANTHER" id="PTHR34606">
    <property type="entry name" value="BON DOMAIN-CONTAINING PROTEIN"/>
    <property type="match status" value="1"/>
</dbReference>
<dbReference type="PANTHER" id="PTHR34606:SF16">
    <property type="entry name" value="BON DOMAIN-CONTAINING PROTEIN"/>
    <property type="match status" value="1"/>
</dbReference>
<dbReference type="EMBL" id="MLJW01000017">
    <property type="protein sequence ID" value="OIR12544.1"/>
    <property type="molecule type" value="Genomic_DNA"/>
</dbReference>
<dbReference type="PROSITE" id="PS00018">
    <property type="entry name" value="EF_HAND_1"/>
    <property type="match status" value="1"/>
</dbReference>
<protein>
    <submittedName>
        <fullName evidence="3">Osmotically-inducible protein Y</fullName>
    </submittedName>
</protein>
<gene>
    <name evidence="3" type="primary">osmY_1</name>
    <name evidence="3" type="ORF">GALL_62440</name>
</gene>
<dbReference type="InterPro" id="IPR051686">
    <property type="entry name" value="Lipoprotein_DolP"/>
</dbReference>
<evidence type="ECO:0000259" key="1">
    <source>
        <dbReference type="PROSITE" id="PS50222"/>
    </source>
</evidence>
<dbReference type="SUPFAM" id="SSF47473">
    <property type="entry name" value="EF-hand"/>
    <property type="match status" value="1"/>
</dbReference>
<name>A0A1J5T8I1_9ZZZZ</name>
<dbReference type="InterPro" id="IPR018247">
    <property type="entry name" value="EF_Hand_1_Ca_BS"/>
</dbReference>
<organism evidence="3">
    <name type="scientific">mine drainage metagenome</name>
    <dbReference type="NCBI Taxonomy" id="410659"/>
    <lineage>
        <taxon>unclassified sequences</taxon>
        <taxon>metagenomes</taxon>
        <taxon>ecological metagenomes</taxon>
    </lineage>
</organism>
<proteinExistence type="predicted"/>
<dbReference type="PROSITE" id="PS50914">
    <property type="entry name" value="BON"/>
    <property type="match status" value="1"/>
</dbReference>
<dbReference type="SMART" id="SM00749">
    <property type="entry name" value="BON"/>
    <property type="match status" value="1"/>
</dbReference>
<dbReference type="Gene3D" id="1.10.238.10">
    <property type="entry name" value="EF-hand"/>
    <property type="match status" value="1"/>
</dbReference>
<dbReference type="GO" id="GO:0005509">
    <property type="term" value="F:calcium ion binding"/>
    <property type="evidence" value="ECO:0007669"/>
    <property type="project" value="InterPro"/>
</dbReference>
<dbReference type="InterPro" id="IPR002048">
    <property type="entry name" value="EF_hand_dom"/>
</dbReference>
<evidence type="ECO:0000259" key="2">
    <source>
        <dbReference type="PROSITE" id="PS50914"/>
    </source>
</evidence>
<feature type="domain" description="BON" evidence="2">
    <location>
        <begin position="102"/>
        <end position="170"/>
    </location>
</feature>
<reference evidence="3" key="1">
    <citation type="submission" date="2016-10" db="EMBL/GenBank/DDBJ databases">
        <title>Sequence of Gallionella enrichment culture.</title>
        <authorList>
            <person name="Poehlein A."/>
            <person name="Muehling M."/>
            <person name="Daniel R."/>
        </authorList>
    </citation>
    <scope>NUCLEOTIDE SEQUENCE</scope>
</reference>
<dbReference type="InterPro" id="IPR011992">
    <property type="entry name" value="EF-hand-dom_pair"/>
</dbReference>
<evidence type="ECO:0000313" key="3">
    <source>
        <dbReference type="EMBL" id="OIR12544.1"/>
    </source>
</evidence>
<accession>A0A1J5T8I1</accession>
<feature type="domain" description="EF-hand" evidence="1">
    <location>
        <begin position="60"/>
        <end position="95"/>
    </location>
</feature>
<sequence>MKNNTHFKHTLLIITLAVSSGSLQAFALDNIDDVNQTTYTASFKALDTDNNDVLTKAEAKKEKLFSKHFAAADKNNDGTLDEQEYTNYKSQAEQKNVKRIVKDSVVTSKVKGNLLKDEGLKSLKVSVKTHQGVVLLSGFVETENQIQQAEKVAAGTEGVKSVKNSLVLKKD</sequence>
<dbReference type="PROSITE" id="PS50222">
    <property type="entry name" value="EF_HAND_2"/>
    <property type="match status" value="1"/>
</dbReference>
<dbReference type="InterPro" id="IPR014004">
    <property type="entry name" value="Transpt-assoc_nodulatn_dom_bac"/>
</dbReference>